<accession>A0A8B1NRZ0</accession>
<dbReference type="AlphaFoldDB" id="A0A8B1NRZ0"/>
<organism evidence="2 3">
    <name type="scientific">Streptomyces auratus AGR0001</name>
    <dbReference type="NCBI Taxonomy" id="1160718"/>
    <lineage>
        <taxon>Bacteria</taxon>
        <taxon>Bacillati</taxon>
        <taxon>Actinomycetota</taxon>
        <taxon>Actinomycetes</taxon>
        <taxon>Kitasatosporales</taxon>
        <taxon>Streptomycetaceae</taxon>
        <taxon>Streptomyces</taxon>
    </lineage>
</organism>
<dbReference type="Proteomes" id="UP000009036">
    <property type="component" value="Chromosome"/>
</dbReference>
<dbReference type="CDD" id="cd03443">
    <property type="entry name" value="PaaI_thioesterase"/>
    <property type="match status" value="1"/>
</dbReference>
<reference evidence="2" key="2">
    <citation type="submission" date="2021-04" db="EMBL/GenBank/DDBJ databases">
        <authorList>
            <person name="Wen M.-L."/>
            <person name="Han X.-L."/>
            <person name="Xiong J."/>
        </authorList>
    </citation>
    <scope>NUCLEOTIDE SEQUENCE</scope>
    <source>
        <strain evidence="2">AGR0001</strain>
    </source>
</reference>
<sequence>MQYVRPARGRTLRARAEVVQAGRRQAVCRCELTVIDEAAAERVCAVAQGTVLPLNGGPDGGGAGQDLSG</sequence>
<dbReference type="SUPFAM" id="SSF54637">
    <property type="entry name" value="Thioesterase/thiol ester dehydrase-isomerase"/>
    <property type="match status" value="1"/>
</dbReference>
<dbReference type="InterPro" id="IPR029069">
    <property type="entry name" value="HotDog_dom_sf"/>
</dbReference>
<proteinExistence type="predicted"/>
<dbReference type="EMBL" id="CP072931">
    <property type="protein sequence ID" value="QTZ96418.1"/>
    <property type="molecule type" value="Genomic_DNA"/>
</dbReference>
<feature type="domain" description="Thioesterase" evidence="1">
    <location>
        <begin position="1"/>
        <end position="34"/>
    </location>
</feature>
<evidence type="ECO:0000259" key="1">
    <source>
        <dbReference type="Pfam" id="PF03061"/>
    </source>
</evidence>
<gene>
    <name evidence="2" type="ORF">SU9_028340</name>
</gene>
<dbReference type="Gene3D" id="3.10.129.10">
    <property type="entry name" value="Hotdog Thioesterase"/>
    <property type="match status" value="1"/>
</dbReference>
<evidence type="ECO:0000313" key="2">
    <source>
        <dbReference type="EMBL" id="QTZ96418.1"/>
    </source>
</evidence>
<dbReference type="OrthoDB" id="8525891at2"/>
<dbReference type="KEGG" id="sauh:SU9_028340"/>
<keyword evidence="3" id="KW-1185">Reference proteome</keyword>
<dbReference type="InterPro" id="IPR006683">
    <property type="entry name" value="Thioestr_dom"/>
</dbReference>
<protein>
    <submittedName>
        <fullName evidence="2">PaaI family thioesterase</fullName>
    </submittedName>
</protein>
<reference evidence="2" key="1">
    <citation type="journal article" date="2012" name="J. Bacteriol.">
        <title>Genome Sequence of Streptomyces auratus Strain AGR0001, a Phoslactomycin-Producing Actinomycete.</title>
        <authorList>
            <person name="Han X."/>
            <person name="Li M."/>
            <person name="Ding Z."/>
            <person name="Zhao J."/>
            <person name="Ji K."/>
            <person name="Wen M."/>
            <person name="Lu T."/>
        </authorList>
    </citation>
    <scope>NUCLEOTIDE SEQUENCE</scope>
    <source>
        <strain evidence="2">AGR0001</strain>
    </source>
</reference>
<name>A0A8B1NRZ0_9ACTN</name>
<dbReference type="Pfam" id="PF03061">
    <property type="entry name" value="4HBT"/>
    <property type="match status" value="1"/>
</dbReference>
<evidence type="ECO:0000313" key="3">
    <source>
        <dbReference type="Proteomes" id="UP000009036"/>
    </source>
</evidence>